<name>A0A410P687_VELA1</name>
<dbReference type="KEGG" id="vai:BU251_08050"/>
<dbReference type="Pfam" id="PF07478">
    <property type="entry name" value="Dala_Dala_lig_C"/>
    <property type="match status" value="1"/>
</dbReference>
<dbReference type="GO" id="GO:0071555">
    <property type="term" value="P:cell wall organization"/>
    <property type="evidence" value="ECO:0007669"/>
    <property type="project" value="UniProtKB-KW"/>
</dbReference>
<dbReference type="OrthoDB" id="9813261at2"/>
<dbReference type="GO" id="GO:0005524">
    <property type="term" value="F:ATP binding"/>
    <property type="evidence" value="ECO:0007669"/>
    <property type="project" value="UniProtKB-UniRule"/>
</dbReference>
<dbReference type="InterPro" id="IPR013815">
    <property type="entry name" value="ATP_grasp_subdomain_1"/>
</dbReference>
<dbReference type="RefSeq" id="WP_128700640.1">
    <property type="nucleotide sequence ID" value="NZ_CP019384.1"/>
</dbReference>
<dbReference type="AlphaFoldDB" id="A0A410P687"/>
<dbReference type="InterPro" id="IPR016185">
    <property type="entry name" value="PreATP-grasp_dom_sf"/>
</dbReference>
<dbReference type="SUPFAM" id="SSF52440">
    <property type="entry name" value="PreATP-grasp domain"/>
    <property type="match status" value="1"/>
</dbReference>
<gene>
    <name evidence="6" type="ORF">BU251_08050</name>
</gene>
<evidence type="ECO:0000313" key="7">
    <source>
        <dbReference type="Proteomes" id="UP000287243"/>
    </source>
</evidence>
<keyword evidence="4" id="KW-0067">ATP-binding</keyword>
<evidence type="ECO:0000256" key="3">
    <source>
        <dbReference type="ARBA" id="ARBA00023316"/>
    </source>
</evidence>
<dbReference type="EMBL" id="CP019384">
    <property type="protein sequence ID" value="QAT17673.1"/>
    <property type="molecule type" value="Genomic_DNA"/>
</dbReference>
<keyword evidence="2" id="KW-0436">Ligase</keyword>
<dbReference type="InterPro" id="IPR011761">
    <property type="entry name" value="ATP-grasp"/>
</dbReference>
<dbReference type="InterPro" id="IPR011095">
    <property type="entry name" value="Dala_Dala_lig_C"/>
</dbReference>
<dbReference type="Gene3D" id="3.30.1490.20">
    <property type="entry name" value="ATP-grasp fold, A domain"/>
    <property type="match status" value="1"/>
</dbReference>
<dbReference type="PANTHER" id="PTHR23132">
    <property type="entry name" value="D-ALANINE--D-ALANINE LIGASE"/>
    <property type="match status" value="1"/>
</dbReference>
<dbReference type="Proteomes" id="UP000287243">
    <property type="component" value="Chromosome"/>
</dbReference>
<accession>A0A410P687</accession>
<sequence>MGKTIGFTYDLKSDHPAVADVPSDHFAELDHEATIQEVVEALESGGHKVVKIGNAANLLGRSRELASIDIVLNICEGLGNRNRESQVPVVLDILGVPYVGSDGLTMGLTLDKAMAKKVFLSEGVSTPKFFLADEQYDFNNLDSMRFPFIVKPCHEGSSKGVSEDSIVFDRTALERQVRELSRLYRQPALVEEFIRGGEFTVLVIGNKEPRALMPVQIQITGHLQLGDLIYTSRRLEGDDVVYVCPPKVDEALRRELCDMAVRTYRAVGCLDFGRVDFRVDESGRPYVLELNPLPSLSSADVFPLIAQAEGMTYQGLILKIIDTALERTGQEKDR</sequence>
<reference evidence="6 7" key="1">
    <citation type="submission" date="2017-01" db="EMBL/GenBank/DDBJ databases">
        <title>First insights into the biology of 'candidatus Vampirococcus archaeovorus'.</title>
        <authorList>
            <person name="Kizina J."/>
            <person name="Jordan S."/>
            <person name="Stueber K."/>
            <person name="Reinhardt R."/>
            <person name="Harder J."/>
        </authorList>
    </citation>
    <scope>NUCLEOTIDE SEQUENCE [LARGE SCALE GENOMIC DNA]</scope>
    <source>
        <strain evidence="6 7">LiM</strain>
    </source>
</reference>
<evidence type="ECO:0000259" key="5">
    <source>
        <dbReference type="PROSITE" id="PS50975"/>
    </source>
</evidence>
<keyword evidence="3" id="KW-0961">Cell wall biogenesis/degradation</keyword>
<evidence type="ECO:0000256" key="1">
    <source>
        <dbReference type="ARBA" id="ARBA00010871"/>
    </source>
</evidence>
<dbReference type="SUPFAM" id="SSF56059">
    <property type="entry name" value="Glutathione synthetase ATP-binding domain-like"/>
    <property type="match status" value="1"/>
</dbReference>
<dbReference type="Gene3D" id="3.30.470.20">
    <property type="entry name" value="ATP-grasp fold, B domain"/>
    <property type="match status" value="1"/>
</dbReference>
<dbReference type="PROSITE" id="PS50975">
    <property type="entry name" value="ATP_GRASP"/>
    <property type="match status" value="1"/>
</dbReference>
<feature type="domain" description="ATP-grasp" evidence="5">
    <location>
        <begin position="116"/>
        <end position="322"/>
    </location>
</feature>
<evidence type="ECO:0000313" key="6">
    <source>
        <dbReference type="EMBL" id="QAT17673.1"/>
    </source>
</evidence>
<dbReference type="PANTHER" id="PTHR23132:SF23">
    <property type="entry name" value="D-ALANINE--D-ALANINE LIGASE B"/>
    <property type="match status" value="1"/>
</dbReference>
<proteinExistence type="inferred from homology"/>
<dbReference type="GO" id="GO:0008716">
    <property type="term" value="F:D-alanine-D-alanine ligase activity"/>
    <property type="evidence" value="ECO:0007669"/>
    <property type="project" value="InterPro"/>
</dbReference>
<keyword evidence="4" id="KW-0547">Nucleotide-binding</keyword>
<evidence type="ECO:0000256" key="2">
    <source>
        <dbReference type="ARBA" id="ARBA00022598"/>
    </source>
</evidence>
<keyword evidence="7" id="KW-1185">Reference proteome</keyword>
<evidence type="ECO:0000256" key="4">
    <source>
        <dbReference type="PROSITE-ProRule" id="PRU00409"/>
    </source>
</evidence>
<dbReference type="GO" id="GO:0046872">
    <property type="term" value="F:metal ion binding"/>
    <property type="evidence" value="ECO:0007669"/>
    <property type="project" value="InterPro"/>
</dbReference>
<organism evidence="6 7">
    <name type="scientific">Velamenicoccus archaeovorus</name>
    <dbReference type="NCBI Taxonomy" id="1930593"/>
    <lineage>
        <taxon>Bacteria</taxon>
        <taxon>Pseudomonadati</taxon>
        <taxon>Candidatus Omnitrophota</taxon>
        <taxon>Candidatus Velamenicoccus</taxon>
    </lineage>
</organism>
<comment type="similarity">
    <text evidence="1">Belongs to the D-alanine--D-alanine ligase family.</text>
</comment>
<protein>
    <recommendedName>
        <fullName evidence="5">ATP-grasp domain-containing protein</fullName>
    </recommendedName>
</protein>